<dbReference type="Gene3D" id="3.40.80.10">
    <property type="entry name" value="Peptidoglycan recognition protein-like"/>
    <property type="match status" value="1"/>
</dbReference>
<evidence type="ECO:0000259" key="4">
    <source>
        <dbReference type="SMART" id="SM00644"/>
    </source>
</evidence>
<protein>
    <submittedName>
        <fullName evidence="6">N-acetylmuramoyl-L-alanine amidase</fullName>
    </submittedName>
</protein>
<dbReference type="Pfam" id="PF01510">
    <property type="entry name" value="Amidase_2"/>
    <property type="match status" value="1"/>
</dbReference>
<accession>A0A418Q6Z7</accession>
<dbReference type="EMBL" id="QXJK01000006">
    <property type="protein sequence ID" value="RIX34625.1"/>
    <property type="molecule type" value="Genomic_DNA"/>
</dbReference>
<dbReference type="CDD" id="cd06583">
    <property type="entry name" value="PGRP"/>
    <property type="match status" value="1"/>
</dbReference>
<evidence type="ECO:0000256" key="3">
    <source>
        <dbReference type="SAM" id="SignalP"/>
    </source>
</evidence>
<dbReference type="PANTHER" id="PTHR11022">
    <property type="entry name" value="PEPTIDOGLYCAN RECOGNITION PROTEIN"/>
    <property type="match status" value="1"/>
</dbReference>
<comment type="caution">
    <text evidence="6">The sequence shown here is derived from an EMBL/GenBank/DDBJ whole genome shotgun (WGS) entry which is preliminary data.</text>
</comment>
<evidence type="ECO:0000256" key="1">
    <source>
        <dbReference type="ARBA" id="ARBA00007553"/>
    </source>
</evidence>
<sequence length="420" mass="43234">MTFSRRTFLRSATVAGAAAGGSLLFANATNFGGRSAATMGSSGAPIGSTDVANFITSTGIVPNTAAQLPGGERFMSLAFPSGQGSAVISYTLADGTTTDVHAEPSSHGPDHMPPGRFSEPIPVPADATTAALSSDVPDARACLHVLQAQAGQEKAVIDGGLTPYALPFDPARAQELAQMGAQGSSNLLDVLRRVGLANPQVPSVPGTPGAGSGANVIDGLRVVSRAEWGCDESVTTWGPSFSPAQLITVHHSAIVTSGLTDYSAAVRGIHSYHAVTQGWGDIGYQLLIDPNGTVYQGRTTGLPGQAVFQAGSVGLKPHVVTGGHVYDANDGNIGICLMGDFSSSRPTQAAMDALTTVIRHLCNGLNLDPRSQVVYSNTFGGARTTKPAICGHRDWADVSSYTSCPGDMAYPLLETVRQSV</sequence>
<organism evidence="6 7">
    <name type="scientific">Corynebacterium falsenii</name>
    <dbReference type="NCBI Taxonomy" id="108486"/>
    <lineage>
        <taxon>Bacteria</taxon>
        <taxon>Bacillati</taxon>
        <taxon>Actinomycetota</taxon>
        <taxon>Actinomycetes</taxon>
        <taxon>Mycobacteriales</taxon>
        <taxon>Corynebacteriaceae</taxon>
        <taxon>Corynebacterium</taxon>
    </lineage>
</organism>
<proteinExistence type="inferred from homology"/>
<dbReference type="SUPFAM" id="SSF55846">
    <property type="entry name" value="N-acetylmuramoyl-L-alanine amidase-like"/>
    <property type="match status" value="1"/>
</dbReference>
<dbReference type="SMART" id="SM00701">
    <property type="entry name" value="PGRP"/>
    <property type="match status" value="1"/>
</dbReference>
<dbReference type="PROSITE" id="PS51318">
    <property type="entry name" value="TAT"/>
    <property type="match status" value="1"/>
</dbReference>
<dbReference type="InterPro" id="IPR015510">
    <property type="entry name" value="PGRP"/>
</dbReference>
<comment type="similarity">
    <text evidence="1">Belongs to the N-acetylmuramoyl-L-alanine amidase 2 family.</text>
</comment>
<feature type="region of interest" description="Disordered" evidence="2">
    <location>
        <begin position="100"/>
        <end position="119"/>
    </location>
</feature>
<dbReference type="SMART" id="SM00644">
    <property type="entry name" value="Ami_2"/>
    <property type="match status" value="1"/>
</dbReference>
<dbReference type="STRING" id="1451189.CFAL_03265"/>
<evidence type="ECO:0000259" key="5">
    <source>
        <dbReference type="SMART" id="SM00701"/>
    </source>
</evidence>
<reference evidence="6 7" key="1">
    <citation type="submission" date="2018-09" db="EMBL/GenBank/DDBJ databases">
        <title>Optimization and identification of Corynebacterium falsenii FN1-14 from fish paste.</title>
        <authorList>
            <person name="Daroonpunt R."/>
            <person name="Tanasupawat S."/>
        </authorList>
    </citation>
    <scope>NUCLEOTIDE SEQUENCE [LARGE SCALE GENOMIC DNA]</scope>
    <source>
        <strain evidence="6 7">FN1-14</strain>
    </source>
</reference>
<dbReference type="Proteomes" id="UP000285278">
    <property type="component" value="Unassembled WGS sequence"/>
</dbReference>
<keyword evidence="7" id="KW-1185">Reference proteome</keyword>
<dbReference type="OrthoDB" id="514320at2"/>
<dbReference type="RefSeq" id="WP_025402288.1">
    <property type="nucleotide sequence ID" value="NZ_CBCRUA010000014.1"/>
</dbReference>
<keyword evidence="3" id="KW-0732">Signal</keyword>
<name>A0A418Q6Z7_9CORY</name>
<feature type="signal peptide" evidence="3">
    <location>
        <begin position="1"/>
        <end position="28"/>
    </location>
</feature>
<dbReference type="GO" id="GO:0008745">
    <property type="term" value="F:N-acetylmuramoyl-L-alanine amidase activity"/>
    <property type="evidence" value="ECO:0007669"/>
    <property type="project" value="InterPro"/>
</dbReference>
<evidence type="ECO:0000256" key="2">
    <source>
        <dbReference type="SAM" id="MobiDB-lite"/>
    </source>
</evidence>
<dbReference type="InterPro" id="IPR006311">
    <property type="entry name" value="TAT_signal"/>
</dbReference>
<feature type="compositionally biased region" description="Basic and acidic residues" evidence="2">
    <location>
        <begin position="100"/>
        <end position="110"/>
    </location>
</feature>
<dbReference type="PANTHER" id="PTHR11022:SF41">
    <property type="entry name" value="PEPTIDOGLYCAN-RECOGNITION PROTEIN LC-RELATED"/>
    <property type="match status" value="1"/>
</dbReference>
<gene>
    <name evidence="6" type="ORF">D3M95_07040</name>
</gene>
<feature type="domain" description="Peptidoglycan recognition protein family" evidence="5">
    <location>
        <begin position="220"/>
        <end position="380"/>
    </location>
</feature>
<dbReference type="GO" id="GO:0009253">
    <property type="term" value="P:peptidoglycan catabolic process"/>
    <property type="evidence" value="ECO:0007669"/>
    <property type="project" value="InterPro"/>
</dbReference>
<evidence type="ECO:0000313" key="7">
    <source>
        <dbReference type="Proteomes" id="UP000285278"/>
    </source>
</evidence>
<feature type="domain" description="N-acetylmuramoyl-L-alanine amidase" evidence="4">
    <location>
        <begin position="236"/>
        <end position="406"/>
    </location>
</feature>
<dbReference type="InterPro" id="IPR006619">
    <property type="entry name" value="PGRP_domain_met/bac"/>
</dbReference>
<dbReference type="InterPro" id="IPR002502">
    <property type="entry name" value="Amidase_domain"/>
</dbReference>
<feature type="chain" id="PRO_5039378694" evidence="3">
    <location>
        <begin position="29"/>
        <end position="420"/>
    </location>
</feature>
<dbReference type="GO" id="GO:0008270">
    <property type="term" value="F:zinc ion binding"/>
    <property type="evidence" value="ECO:0007669"/>
    <property type="project" value="InterPro"/>
</dbReference>
<dbReference type="AlphaFoldDB" id="A0A418Q6Z7"/>
<evidence type="ECO:0000313" key="6">
    <source>
        <dbReference type="EMBL" id="RIX34625.1"/>
    </source>
</evidence>
<dbReference type="InterPro" id="IPR036505">
    <property type="entry name" value="Amidase/PGRP_sf"/>
</dbReference>